<feature type="chain" id="PRO_5031158036" description="Secreted protein" evidence="1">
    <location>
        <begin position="24"/>
        <end position="201"/>
    </location>
</feature>
<evidence type="ECO:0000256" key="1">
    <source>
        <dbReference type="SAM" id="SignalP"/>
    </source>
</evidence>
<organism evidence="2 3">
    <name type="scientific">Vreelandella glaciei</name>
    <dbReference type="NCBI Taxonomy" id="186761"/>
    <lineage>
        <taxon>Bacteria</taxon>
        <taxon>Pseudomonadati</taxon>
        <taxon>Pseudomonadota</taxon>
        <taxon>Gammaproteobacteria</taxon>
        <taxon>Oceanospirillales</taxon>
        <taxon>Halomonadaceae</taxon>
        <taxon>Vreelandella</taxon>
    </lineage>
</organism>
<accession>A0A7Z0RZU2</accession>
<evidence type="ECO:0008006" key="4">
    <source>
        <dbReference type="Google" id="ProtNLM"/>
    </source>
</evidence>
<keyword evidence="3" id="KW-1185">Reference proteome</keyword>
<dbReference type="RefSeq" id="WP_179916868.1">
    <property type="nucleotide sequence ID" value="NZ_JACCDE010000031.1"/>
</dbReference>
<dbReference type="AlphaFoldDB" id="A0A7Z0RZU2"/>
<protein>
    <recommendedName>
        <fullName evidence="4">Secreted protein</fullName>
    </recommendedName>
</protein>
<gene>
    <name evidence="2" type="ORF">HZS80_18215</name>
</gene>
<dbReference type="EMBL" id="JACCDE010000031">
    <property type="protein sequence ID" value="NYS79620.1"/>
    <property type="molecule type" value="Genomic_DNA"/>
</dbReference>
<comment type="caution">
    <text evidence="2">The sequence shown here is derived from an EMBL/GenBank/DDBJ whole genome shotgun (WGS) entry which is preliminary data.</text>
</comment>
<reference evidence="2 3" key="1">
    <citation type="journal article" date="2003" name="Extremophiles">
        <title>Halomonas glaciei sp. nov. isolated from fast ice of Adelie Land, Antarctica.</title>
        <authorList>
            <person name="Reddy G.S."/>
            <person name="Raghavan P.U."/>
            <person name="Sarita N.B."/>
            <person name="Prakash J.S."/>
            <person name="Nagesh N."/>
            <person name="Delille D."/>
            <person name="Shivaji S."/>
        </authorList>
    </citation>
    <scope>NUCLEOTIDE SEQUENCE [LARGE SCALE GENOMIC DNA]</scope>
    <source>
        <strain evidence="2 3">DD39</strain>
    </source>
</reference>
<proteinExistence type="predicted"/>
<sequence>MIKKAALLLTAPFLMVFSDFALSDNYNYYHIANRAGSFASSPAASCRNYVESDSELHSETYYSPATCLYYRHGTYGYITNTIRHESASSCPDNVVHGCGNANYIAYLENNPLALPTKTNEECQSENGDSYNTQDASVSNYLSSGGSVKTHSGACSVSMGGGVLTCAGSGDSLDCSVPIQSVSTGDYGIYGNNITGGFSVIV</sequence>
<keyword evidence="1" id="KW-0732">Signal</keyword>
<name>A0A7Z0RZU2_9GAMM</name>
<evidence type="ECO:0000313" key="2">
    <source>
        <dbReference type="EMBL" id="NYS79620.1"/>
    </source>
</evidence>
<dbReference type="Proteomes" id="UP000526892">
    <property type="component" value="Unassembled WGS sequence"/>
</dbReference>
<evidence type="ECO:0000313" key="3">
    <source>
        <dbReference type="Proteomes" id="UP000526892"/>
    </source>
</evidence>
<feature type="signal peptide" evidence="1">
    <location>
        <begin position="1"/>
        <end position="23"/>
    </location>
</feature>